<evidence type="ECO:0000313" key="2">
    <source>
        <dbReference type="Proteomes" id="UP000182573"/>
    </source>
</evidence>
<dbReference type="RefSeq" id="WP_004515149.1">
    <property type="nucleotide sequence ID" value="NZ_FNOF01000003.1"/>
</dbReference>
<dbReference type="STRING" id="28442.SAMN05443574_103317"/>
<accession>A0A1H2TNI4</accession>
<sequence length="161" mass="18359">MPEVTEDMERESEFIVQFFDREEPSDDPELEELERLSNIFSVLDKPAKLKVLTGIRRGKSLTEIKEEVDVSGTSVHNYVNEMIEADLVVKDNREYHLSSLGEWVLMAVEGVDQVVKYYAIKTTLMEMPGELGEEIVDQALKDENIGSSELSIGDLKKWGEF</sequence>
<dbReference type="InterPro" id="IPR036390">
    <property type="entry name" value="WH_DNA-bd_sf"/>
</dbReference>
<evidence type="ECO:0000313" key="1">
    <source>
        <dbReference type="EMBL" id="SDW45410.1"/>
    </source>
</evidence>
<protein>
    <submittedName>
        <fullName evidence="1">Winged helix DNA-binding domain-containing protein</fullName>
    </submittedName>
</protein>
<dbReference type="AlphaFoldDB" id="A0A1H2TNI4"/>
<dbReference type="EMBL" id="FNOF01000003">
    <property type="protein sequence ID" value="SDW45410.1"/>
    <property type="molecule type" value="Genomic_DNA"/>
</dbReference>
<proteinExistence type="predicted"/>
<dbReference type="SUPFAM" id="SSF46785">
    <property type="entry name" value="Winged helix' DNA-binding domain"/>
    <property type="match status" value="1"/>
</dbReference>
<organism evidence="1 2">
    <name type="scientific">Haloarcula vallismortis</name>
    <name type="common">Halobacterium vallismortis</name>
    <dbReference type="NCBI Taxonomy" id="28442"/>
    <lineage>
        <taxon>Archaea</taxon>
        <taxon>Methanobacteriati</taxon>
        <taxon>Methanobacteriota</taxon>
        <taxon>Stenosarchaea group</taxon>
        <taxon>Halobacteria</taxon>
        <taxon>Halobacteriales</taxon>
        <taxon>Haloarculaceae</taxon>
        <taxon>Haloarcula</taxon>
    </lineage>
</organism>
<dbReference type="Gene3D" id="1.10.10.10">
    <property type="entry name" value="Winged helix-like DNA-binding domain superfamily/Winged helix DNA-binding domain"/>
    <property type="match status" value="1"/>
</dbReference>
<keyword evidence="1" id="KW-0238">DNA-binding</keyword>
<dbReference type="Proteomes" id="UP000182573">
    <property type="component" value="Unassembled WGS sequence"/>
</dbReference>
<gene>
    <name evidence="1" type="ORF">SAMN05443574_103317</name>
</gene>
<dbReference type="GO" id="GO:0003677">
    <property type="term" value="F:DNA binding"/>
    <property type="evidence" value="ECO:0007669"/>
    <property type="project" value="UniProtKB-KW"/>
</dbReference>
<dbReference type="InterPro" id="IPR036388">
    <property type="entry name" value="WH-like_DNA-bd_sf"/>
</dbReference>
<name>A0A1H2TNI4_HALVA</name>
<reference evidence="1 2" key="1">
    <citation type="submission" date="2016-10" db="EMBL/GenBank/DDBJ databases">
        <authorList>
            <person name="de Groot N.N."/>
        </authorList>
    </citation>
    <scope>NUCLEOTIDE SEQUENCE [LARGE SCALE GENOMIC DNA]</scope>
    <source>
        <strain evidence="1 2">DSM 3756</strain>
    </source>
</reference>